<dbReference type="Pfam" id="PF00106">
    <property type="entry name" value="adh_short"/>
    <property type="match status" value="1"/>
</dbReference>
<evidence type="ECO:0000256" key="2">
    <source>
        <dbReference type="ARBA" id="ARBA00022857"/>
    </source>
</evidence>
<evidence type="ECO:0000313" key="5">
    <source>
        <dbReference type="EMBL" id="CAH2039344.1"/>
    </source>
</evidence>
<dbReference type="Proteomes" id="UP000836841">
    <property type="component" value="Chromosome 1"/>
</dbReference>
<dbReference type="PANTHER" id="PTHR43490:SF98">
    <property type="entry name" value="OS02G0640600 PROTEIN"/>
    <property type="match status" value="1"/>
</dbReference>
<dbReference type="EMBL" id="OU466857">
    <property type="protein sequence ID" value="CAH2039344.1"/>
    <property type="molecule type" value="Genomic_DNA"/>
</dbReference>
<reference evidence="5 6" key="1">
    <citation type="submission" date="2022-03" db="EMBL/GenBank/DDBJ databases">
        <authorList>
            <person name="Nunn A."/>
            <person name="Chopra R."/>
            <person name="Nunn A."/>
            <person name="Contreras Garrido A."/>
        </authorList>
    </citation>
    <scope>NUCLEOTIDE SEQUENCE [LARGE SCALE GENOMIC DNA]</scope>
</reference>
<keyword evidence="2" id="KW-0521">NADP</keyword>
<name>A0AAU9RJR2_THLAR</name>
<dbReference type="GO" id="GO:0016491">
    <property type="term" value="F:oxidoreductase activity"/>
    <property type="evidence" value="ECO:0007669"/>
    <property type="project" value="UniProtKB-KW"/>
</dbReference>
<keyword evidence="3" id="KW-0560">Oxidoreductase</keyword>
<evidence type="ECO:0000256" key="4">
    <source>
        <dbReference type="RuleBase" id="RU000363"/>
    </source>
</evidence>
<dbReference type="InterPro" id="IPR036291">
    <property type="entry name" value="NAD(P)-bd_dom_sf"/>
</dbReference>
<proteinExistence type="inferred from homology"/>
<protein>
    <recommendedName>
        <fullName evidence="7">(+)-neomenthol dehydrogenase</fullName>
    </recommendedName>
</protein>
<dbReference type="AlphaFoldDB" id="A0AAU9RJR2"/>
<dbReference type="SUPFAM" id="SSF51735">
    <property type="entry name" value="NAD(P)-binding Rossmann-fold domains"/>
    <property type="match status" value="1"/>
</dbReference>
<dbReference type="PRINTS" id="PR00081">
    <property type="entry name" value="GDHRDH"/>
</dbReference>
<evidence type="ECO:0000256" key="3">
    <source>
        <dbReference type="ARBA" id="ARBA00023002"/>
    </source>
</evidence>
<keyword evidence="6" id="KW-1185">Reference proteome</keyword>
<dbReference type="PRINTS" id="PR00080">
    <property type="entry name" value="SDRFAMILY"/>
</dbReference>
<organism evidence="5 6">
    <name type="scientific">Thlaspi arvense</name>
    <name type="common">Field penny-cress</name>
    <dbReference type="NCBI Taxonomy" id="13288"/>
    <lineage>
        <taxon>Eukaryota</taxon>
        <taxon>Viridiplantae</taxon>
        <taxon>Streptophyta</taxon>
        <taxon>Embryophyta</taxon>
        <taxon>Tracheophyta</taxon>
        <taxon>Spermatophyta</taxon>
        <taxon>Magnoliopsida</taxon>
        <taxon>eudicotyledons</taxon>
        <taxon>Gunneridae</taxon>
        <taxon>Pentapetalae</taxon>
        <taxon>rosids</taxon>
        <taxon>malvids</taxon>
        <taxon>Brassicales</taxon>
        <taxon>Brassicaceae</taxon>
        <taxon>Thlaspideae</taxon>
        <taxon>Thlaspi</taxon>
    </lineage>
</organism>
<dbReference type="Gene3D" id="3.40.50.720">
    <property type="entry name" value="NAD(P)-binding Rossmann-like Domain"/>
    <property type="match status" value="1"/>
</dbReference>
<evidence type="ECO:0000256" key="1">
    <source>
        <dbReference type="ARBA" id="ARBA00006484"/>
    </source>
</evidence>
<gene>
    <name evidence="5" type="ORF">TAV2_LOCUS2950</name>
</gene>
<accession>A0AAU9RJR2</accession>
<dbReference type="PANTHER" id="PTHR43490">
    <property type="entry name" value="(+)-NEOMENTHOL DEHYDROGENASE"/>
    <property type="match status" value="1"/>
</dbReference>
<evidence type="ECO:0000313" key="6">
    <source>
        <dbReference type="Proteomes" id="UP000836841"/>
    </source>
</evidence>
<dbReference type="FunFam" id="3.40.50.720:FF:000312">
    <property type="entry name" value="(+)-neomenthol dehydrogenase"/>
    <property type="match status" value="1"/>
</dbReference>
<comment type="similarity">
    <text evidence="1 4">Belongs to the short-chain dehydrogenases/reductases (SDR) family.</text>
</comment>
<evidence type="ECO:0008006" key="7">
    <source>
        <dbReference type="Google" id="ProtNLM"/>
    </source>
</evidence>
<sequence>MGGNAQSLRATQVNSGTIVMQTLYLAVWERPMEEYLKDYREGSLGAKDSRVAVVTGSNKGIGFEICRQLAKTGMTVILTARDEKKGLEAVEKLKRENGFSDQAIAFHLLDVSNPDSIASLAGFVKTHLGKLDILVNNAGVGGADVKVDVLKAQIAEAGAPTDISKIMSDTYEIVEECIKTNYYGVKRMCEAMIPLLQSSDSPRIVSIASTMGKLENVSNEWAKGVLSDAENLTEERIDEVMEEYLKDYREGSLEAKGWPTVMSGYILSKAGVIALTRVLAKQNKSFIINSVCPGFVNTDINFNTGILTVEEGAASPLKLALVPDGHPSGLFFDRTHVSNF</sequence>
<dbReference type="InterPro" id="IPR002347">
    <property type="entry name" value="SDR_fam"/>
</dbReference>
<dbReference type="GO" id="GO:0016020">
    <property type="term" value="C:membrane"/>
    <property type="evidence" value="ECO:0007669"/>
    <property type="project" value="TreeGrafter"/>
</dbReference>